<feature type="transmembrane region" description="Helical" evidence="1">
    <location>
        <begin position="12"/>
        <end position="27"/>
    </location>
</feature>
<evidence type="ECO:0000313" key="4">
    <source>
        <dbReference type="Proteomes" id="UP000830116"/>
    </source>
</evidence>
<keyword evidence="4" id="KW-1185">Reference proteome</keyword>
<dbReference type="Gene3D" id="2.60.40.10">
    <property type="entry name" value="Immunoglobulins"/>
    <property type="match status" value="5"/>
</dbReference>
<protein>
    <submittedName>
        <fullName evidence="3">FecR family protein</fullName>
    </submittedName>
</protein>
<reference evidence="3" key="1">
    <citation type="submission" date="2022-03" db="EMBL/GenBank/DDBJ databases">
        <title>Genome Identification and Characterization of new species Bdellovibrio reynosense LBG001 sp. nov. from a Mexico soil sample.</title>
        <authorList>
            <person name="Camilli A."/>
            <person name="Ajao Y."/>
            <person name="Guo X."/>
        </authorList>
    </citation>
    <scope>NUCLEOTIDE SEQUENCE</scope>
    <source>
        <strain evidence="3">LBG001</strain>
    </source>
</reference>
<keyword evidence="1" id="KW-0472">Membrane</keyword>
<evidence type="ECO:0000259" key="2">
    <source>
        <dbReference type="Pfam" id="PF04773"/>
    </source>
</evidence>
<keyword evidence="1" id="KW-0812">Transmembrane</keyword>
<accession>A0ABY4CA19</accession>
<gene>
    <name evidence="3" type="ORF">MNR06_01860</name>
</gene>
<feature type="domain" description="FecR protein" evidence="2">
    <location>
        <begin position="77"/>
        <end position="176"/>
    </location>
</feature>
<dbReference type="InterPro" id="IPR013783">
    <property type="entry name" value="Ig-like_fold"/>
</dbReference>
<dbReference type="EMBL" id="CP093442">
    <property type="protein sequence ID" value="UOF01698.1"/>
    <property type="molecule type" value="Genomic_DNA"/>
</dbReference>
<sequence>MSGFGRTEKTIFLFAVATLLAFSYFLYDDSLLFPKANTGKLELIGDVSISQNDVRRKNLDTFSWVPASRQDKVFQNDSIYTGDRSEATIRLQDGSEIKIQPNSLITLNLKNGQMNLDLRYGNLTGELSGDTSVTVTSGGEEIKLETNKGTTEKPKIQFKKAHSGNVDLKLIAGEVKYVDKKKQTVKELPKNTVVAVSKKGEVKEVQKPELELKTAQNINWLRINPDDPLPFEWHGKGLSRYQLEISPTEDFSSVSVSKVTSEQKADVKDPIEPGAYFWRVKGLDEDGQTSATTSVQKMFITHLEGPQITSPLPEAQISLELKVKAKETLATSTEVQWKAQGLLKNFTWQVSQDPEFKTILKEGQTNNLAALTPKLESGSYWVRVQGTTESNKVSPWSQPVNFNLALVAHKEERPTRPVLITKKVEFVAPSGKDRNPASPEAPKIAWKPVLQTKQYHLQIAKDASFQEAERYDVTQNQVAWGQYRPGKYFYRVYARGLNGLVSEPSEVGTLDISVSGLTLDPLKSIRVIGATPQPTETPISWSEVPFAKSYLVQMDEDKNFTKPTQMEFASNTGILKIPVPGRFNVRVQALDETNKPLTEFSNIEEVLYSFRSPLAAPLLMEPFNNASIFLQTEMEPFIWLEWKKVEGATSYRIEISDKPDFSRTLIAKSLQGNRYLIKEKVPLGKIYWRVRAESKSDQESSEWTTKREFTLYHQKNETFAQ</sequence>
<name>A0ABY4CA19_9BACT</name>
<evidence type="ECO:0000313" key="3">
    <source>
        <dbReference type="EMBL" id="UOF01698.1"/>
    </source>
</evidence>
<dbReference type="Pfam" id="PF04773">
    <property type="entry name" value="FecR"/>
    <property type="match status" value="1"/>
</dbReference>
<dbReference type="InterPro" id="IPR006860">
    <property type="entry name" value="FecR"/>
</dbReference>
<evidence type="ECO:0000256" key="1">
    <source>
        <dbReference type="SAM" id="Phobius"/>
    </source>
</evidence>
<organism evidence="3 4">
    <name type="scientific">Bdellovibrio reynosensis</name>
    <dbReference type="NCBI Taxonomy" id="2835041"/>
    <lineage>
        <taxon>Bacteria</taxon>
        <taxon>Pseudomonadati</taxon>
        <taxon>Bdellovibrionota</taxon>
        <taxon>Bdellovibrionia</taxon>
        <taxon>Bdellovibrionales</taxon>
        <taxon>Pseudobdellovibrionaceae</taxon>
        <taxon>Bdellovibrio</taxon>
    </lineage>
</organism>
<dbReference type="RefSeq" id="WP_243538302.1">
    <property type="nucleotide sequence ID" value="NZ_CP093442.1"/>
</dbReference>
<keyword evidence="1" id="KW-1133">Transmembrane helix</keyword>
<proteinExistence type="predicted"/>
<dbReference type="Proteomes" id="UP000830116">
    <property type="component" value="Chromosome"/>
</dbReference>